<reference evidence="7 8" key="1">
    <citation type="submission" date="2019-01" db="EMBL/GenBank/DDBJ databases">
        <title>Genome sequencing of strain FW10M-9.</title>
        <authorList>
            <person name="Heo J."/>
            <person name="Kim S.-J."/>
            <person name="Kim J.-S."/>
            <person name="Hong S.-B."/>
            <person name="Kwon S.-W."/>
        </authorList>
    </citation>
    <scope>NUCLEOTIDE SEQUENCE [LARGE SCALE GENOMIC DNA]</scope>
    <source>
        <strain evidence="7 8">FW10M-9</strain>
    </source>
</reference>
<feature type="transmembrane region" description="Helical" evidence="6">
    <location>
        <begin position="99"/>
        <end position="123"/>
    </location>
</feature>
<name>A0A4P6EZN8_9MICO</name>
<feature type="transmembrane region" description="Helical" evidence="6">
    <location>
        <begin position="364"/>
        <end position="385"/>
    </location>
</feature>
<feature type="transmembrane region" description="Helical" evidence="6">
    <location>
        <begin position="424"/>
        <end position="443"/>
    </location>
</feature>
<dbReference type="Proteomes" id="UP000292118">
    <property type="component" value="Chromosome"/>
</dbReference>
<dbReference type="EMBL" id="CP035493">
    <property type="protein sequence ID" value="QAY68920.1"/>
    <property type="molecule type" value="Genomic_DNA"/>
</dbReference>
<evidence type="ECO:0000256" key="5">
    <source>
        <dbReference type="ARBA" id="ARBA00023136"/>
    </source>
</evidence>
<dbReference type="KEGG" id="xya:ET471_01735"/>
<dbReference type="RefSeq" id="WP_129186321.1">
    <property type="nucleotide sequence ID" value="NZ_CP035493.1"/>
</dbReference>
<evidence type="ECO:0000256" key="4">
    <source>
        <dbReference type="ARBA" id="ARBA00022989"/>
    </source>
</evidence>
<dbReference type="GO" id="GO:0005886">
    <property type="term" value="C:plasma membrane"/>
    <property type="evidence" value="ECO:0007669"/>
    <property type="project" value="UniProtKB-SubCell"/>
</dbReference>
<keyword evidence="4 6" id="KW-1133">Transmembrane helix</keyword>
<sequence length="490" mass="50240">MSEKRRDTRTGRPGRFDLALSTAGTIASGVVRLLYNVLLGNLRGATFLGNASSALSVAMFAAIVQPQAVATAATTFVPRAAGASPRHQDCDAAPAVAWYLARYLVSAAALVGIGAGATAYFVLATGPTAAVMTALVTIGYSAYIFARALQFATFRAVRAARADLVAGVVALALLVAFLTLHLDSLILLPLALGYGVAASSIWPRRDTRISPGLRAELRRFIAIGSIGALATGGFLQLSMITARVIGTSEQAGQYAAALSLATPLSMLSTAISMVVVPAMGAAVGGSDDARFRHLVDEAVRGVSAVSLAGFGLVAGLSSIIVPLLYRDGFEDAAPVLAILAVAMLTMTATMPLMNALIVRSPRGVRTTTVISVIATVLGVVVWAAFGPRYGITAVAFGVLAGNVTALASMGVLVARAERFDWRGLALRHGVVLVATAALAIHGAATNEGIILTLGMTLAVLALWSVLVAMPDRAAILGLLGLRARGSSHAA</sequence>
<organism evidence="7 8">
    <name type="scientific">Xylanimonas protaetiae</name>
    <dbReference type="NCBI Taxonomy" id="2509457"/>
    <lineage>
        <taxon>Bacteria</taxon>
        <taxon>Bacillati</taxon>
        <taxon>Actinomycetota</taxon>
        <taxon>Actinomycetes</taxon>
        <taxon>Micrococcales</taxon>
        <taxon>Promicromonosporaceae</taxon>
        <taxon>Xylanimonas</taxon>
    </lineage>
</organism>
<keyword evidence="8" id="KW-1185">Reference proteome</keyword>
<feature type="transmembrane region" description="Helical" evidence="6">
    <location>
        <begin position="129"/>
        <end position="149"/>
    </location>
</feature>
<protein>
    <submittedName>
        <fullName evidence="7">Lipopolysaccharide biosynthesis protein</fullName>
    </submittedName>
</protein>
<dbReference type="OrthoDB" id="3826649at2"/>
<keyword evidence="3 6" id="KW-0812">Transmembrane</keyword>
<comment type="subcellular location">
    <subcellularLocation>
        <location evidence="1">Cell membrane</location>
        <topology evidence="1">Multi-pass membrane protein</topology>
    </subcellularLocation>
</comment>
<proteinExistence type="predicted"/>
<gene>
    <name evidence="7" type="ORF">ET471_01735</name>
</gene>
<evidence type="ECO:0000256" key="1">
    <source>
        <dbReference type="ARBA" id="ARBA00004651"/>
    </source>
</evidence>
<feature type="transmembrane region" description="Helical" evidence="6">
    <location>
        <begin position="186"/>
        <end position="202"/>
    </location>
</feature>
<evidence type="ECO:0000256" key="2">
    <source>
        <dbReference type="ARBA" id="ARBA00022475"/>
    </source>
</evidence>
<keyword evidence="5 6" id="KW-0472">Membrane</keyword>
<keyword evidence="2" id="KW-1003">Cell membrane</keyword>
<evidence type="ECO:0000256" key="6">
    <source>
        <dbReference type="SAM" id="Phobius"/>
    </source>
</evidence>
<evidence type="ECO:0000313" key="8">
    <source>
        <dbReference type="Proteomes" id="UP000292118"/>
    </source>
</evidence>
<dbReference type="PANTHER" id="PTHR30250:SF11">
    <property type="entry name" value="O-ANTIGEN TRANSPORTER-RELATED"/>
    <property type="match status" value="1"/>
</dbReference>
<feature type="transmembrane region" description="Helical" evidence="6">
    <location>
        <begin position="337"/>
        <end position="357"/>
    </location>
</feature>
<dbReference type="AlphaFoldDB" id="A0A4P6EZN8"/>
<feature type="transmembrane region" description="Helical" evidence="6">
    <location>
        <begin position="254"/>
        <end position="283"/>
    </location>
</feature>
<dbReference type="PANTHER" id="PTHR30250">
    <property type="entry name" value="PST FAMILY PREDICTED COLANIC ACID TRANSPORTER"/>
    <property type="match status" value="1"/>
</dbReference>
<accession>A0A4P6EZN8</accession>
<evidence type="ECO:0000313" key="7">
    <source>
        <dbReference type="EMBL" id="QAY68920.1"/>
    </source>
</evidence>
<feature type="transmembrane region" description="Helical" evidence="6">
    <location>
        <begin position="449"/>
        <end position="469"/>
    </location>
</feature>
<feature type="transmembrane region" description="Helical" evidence="6">
    <location>
        <begin position="304"/>
        <end position="325"/>
    </location>
</feature>
<feature type="transmembrane region" description="Helical" evidence="6">
    <location>
        <begin position="222"/>
        <end position="242"/>
    </location>
</feature>
<feature type="transmembrane region" description="Helical" evidence="6">
    <location>
        <begin position="161"/>
        <end position="180"/>
    </location>
</feature>
<evidence type="ECO:0000256" key="3">
    <source>
        <dbReference type="ARBA" id="ARBA00022692"/>
    </source>
</evidence>
<feature type="transmembrane region" description="Helical" evidence="6">
    <location>
        <begin position="391"/>
        <end position="412"/>
    </location>
</feature>
<dbReference type="InterPro" id="IPR050833">
    <property type="entry name" value="Poly_Biosynth_Transport"/>
</dbReference>